<evidence type="ECO:0000256" key="1">
    <source>
        <dbReference type="SAM" id="Phobius"/>
    </source>
</evidence>
<evidence type="ECO:0000313" key="3">
    <source>
        <dbReference type="Proteomes" id="UP000231586"/>
    </source>
</evidence>
<dbReference type="InterPro" id="IPR021257">
    <property type="entry name" value="DUF2809"/>
</dbReference>
<dbReference type="AlphaFoldDB" id="A0A2M8WR95"/>
<keyword evidence="3" id="KW-1185">Reference proteome</keyword>
<reference evidence="2 3" key="1">
    <citation type="submission" date="2017-11" db="EMBL/GenBank/DDBJ databases">
        <title>Genomic Encyclopedia of Archaeal and Bacterial Type Strains, Phase II (KMG-II): From Individual Species to Whole Genera.</title>
        <authorList>
            <person name="Goeker M."/>
        </authorList>
    </citation>
    <scope>NUCLEOTIDE SEQUENCE [LARGE SCALE GENOMIC DNA]</scope>
    <source>
        <strain evidence="2 3">DSM 22413</strain>
    </source>
</reference>
<sequence>MPTRTEAPDTRAARRSRAAALLCLVVVLGVALQAVRDRVPGGDLAGTILWTVAVACVVRAVVPGAGARTVAGVATSAGVLVELAQLTPWPRDAAAAFGPARLVLGTSFAAADLLGYVLGGLLAWGVLRWTDGPDSPTD</sequence>
<feature type="transmembrane region" description="Helical" evidence="1">
    <location>
        <begin position="44"/>
        <end position="62"/>
    </location>
</feature>
<protein>
    <submittedName>
        <fullName evidence="2">Uncharacterized protein DUF2809</fullName>
    </submittedName>
</protein>
<comment type="caution">
    <text evidence="2">The sequence shown here is derived from an EMBL/GenBank/DDBJ whole genome shotgun (WGS) entry which is preliminary data.</text>
</comment>
<accession>A0A2M8WR95</accession>
<keyword evidence="1" id="KW-0472">Membrane</keyword>
<keyword evidence="1" id="KW-1133">Transmembrane helix</keyword>
<name>A0A2M8WR95_9MICO</name>
<dbReference type="Pfam" id="PF10990">
    <property type="entry name" value="DUF2809"/>
    <property type="match status" value="1"/>
</dbReference>
<gene>
    <name evidence="2" type="ORF">CLV34_2011</name>
</gene>
<dbReference type="RefSeq" id="WP_100350128.1">
    <property type="nucleotide sequence ID" value="NZ_PGTZ01000008.1"/>
</dbReference>
<proteinExistence type="predicted"/>
<evidence type="ECO:0000313" key="2">
    <source>
        <dbReference type="EMBL" id="PJI93438.1"/>
    </source>
</evidence>
<dbReference type="Proteomes" id="UP000231586">
    <property type="component" value="Unassembled WGS sequence"/>
</dbReference>
<feature type="transmembrane region" description="Helical" evidence="1">
    <location>
        <begin position="107"/>
        <end position="127"/>
    </location>
</feature>
<keyword evidence="1" id="KW-0812">Transmembrane</keyword>
<dbReference type="OrthoDB" id="3874273at2"/>
<organism evidence="2 3">
    <name type="scientific">Luteimicrobium subarcticum</name>
    <dbReference type="NCBI Taxonomy" id="620910"/>
    <lineage>
        <taxon>Bacteria</taxon>
        <taxon>Bacillati</taxon>
        <taxon>Actinomycetota</taxon>
        <taxon>Actinomycetes</taxon>
        <taxon>Micrococcales</taxon>
        <taxon>Luteimicrobium</taxon>
    </lineage>
</organism>
<dbReference type="EMBL" id="PGTZ01000008">
    <property type="protein sequence ID" value="PJI93438.1"/>
    <property type="molecule type" value="Genomic_DNA"/>
</dbReference>